<keyword evidence="3" id="KW-1185">Reference proteome</keyword>
<evidence type="ECO:0000313" key="2">
    <source>
        <dbReference type="EMBL" id="KAK5900810.1"/>
    </source>
</evidence>
<dbReference type="Proteomes" id="UP001331515">
    <property type="component" value="Unassembled WGS sequence"/>
</dbReference>
<accession>A0AAN8CE72</accession>
<gene>
    <name evidence="2" type="ORF">CgunFtcFv8_025741</name>
</gene>
<comment type="caution">
    <text evidence="2">The sequence shown here is derived from an EMBL/GenBank/DDBJ whole genome shotgun (WGS) entry which is preliminary data.</text>
</comment>
<name>A0AAN8CE72_CHAGU</name>
<dbReference type="AlphaFoldDB" id="A0AAN8CE72"/>
<sequence>MLAPLGLGGQGARGVCRLTWAQAAICHPAPASLILILRPARPSRPAVSPPQKGFLLGGVGLGETKGGRSCGSSTVRPFDPVPDRQHRVCSLPPPPPLSFISHTDPRG</sequence>
<feature type="region of interest" description="Disordered" evidence="1">
    <location>
        <begin position="64"/>
        <end position="107"/>
    </location>
</feature>
<dbReference type="EMBL" id="JAURVH010001532">
    <property type="protein sequence ID" value="KAK5900810.1"/>
    <property type="molecule type" value="Genomic_DNA"/>
</dbReference>
<proteinExistence type="predicted"/>
<organism evidence="2 3">
    <name type="scientific">Champsocephalus gunnari</name>
    <name type="common">Mackerel icefish</name>
    <dbReference type="NCBI Taxonomy" id="52237"/>
    <lineage>
        <taxon>Eukaryota</taxon>
        <taxon>Metazoa</taxon>
        <taxon>Chordata</taxon>
        <taxon>Craniata</taxon>
        <taxon>Vertebrata</taxon>
        <taxon>Euteleostomi</taxon>
        <taxon>Actinopterygii</taxon>
        <taxon>Neopterygii</taxon>
        <taxon>Teleostei</taxon>
        <taxon>Neoteleostei</taxon>
        <taxon>Acanthomorphata</taxon>
        <taxon>Eupercaria</taxon>
        <taxon>Perciformes</taxon>
        <taxon>Notothenioidei</taxon>
        <taxon>Channichthyidae</taxon>
        <taxon>Champsocephalus</taxon>
    </lineage>
</organism>
<protein>
    <submittedName>
        <fullName evidence="2">Uncharacterized protein</fullName>
    </submittedName>
</protein>
<evidence type="ECO:0000313" key="3">
    <source>
        <dbReference type="Proteomes" id="UP001331515"/>
    </source>
</evidence>
<evidence type="ECO:0000256" key="1">
    <source>
        <dbReference type="SAM" id="MobiDB-lite"/>
    </source>
</evidence>
<reference evidence="2 3" key="1">
    <citation type="journal article" date="2023" name="Mol. Biol. Evol.">
        <title>Genomics of Secondarily Temperate Adaptation in the Only Non-Antarctic Icefish.</title>
        <authorList>
            <person name="Rivera-Colon A.G."/>
            <person name="Rayamajhi N."/>
            <person name="Minhas B.F."/>
            <person name="Madrigal G."/>
            <person name="Bilyk K.T."/>
            <person name="Yoon V."/>
            <person name="Hune M."/>
            <person name="Gregory S."/>
            <person name="Cheng C.H.C."/>
            <person name="Catchen J.M."/>
        </authorList>
    </citation>
    <scope>NUCLEOTIDE SEQUENCE [LARGE SCALE GENOMIC DNA]</scope>
    <source>
        <tissue evidence="2">White muscle</tissue>
    </source>
</reference>